<dbReference type="InterPro" id="IPR003593">
    <property type="entry name" value="AAA+_ATPase"/>
</dbReference>
<dbReference type="PANTHER" id="PTHR42855:SF1">
    <property type="entry name" value="ABC TRANSPORTER DOMAIN-CONTAINING PROTEIN"/>
    <property type="match status" value="1"/>
</dbReference>
<accession>A0ABV7VE22</accession>
<feature type="domain" description="ABC transporter" evidence="11">
    <location>
        <begin position="283"/>
        <end position="520"/>
    </location>
</feature>
<evidence type="ECO:0000256" key="6">
    <source>
        <dbReference type="ARBA" id="ARBA00022840"/>
    </source>
</evidence>
<comment type="similarity">
    <text evidence="9">Belongs to the ABC transporter superfamily. ABCF family. Uup subfamily.</text>
</comment>
<dbReference type="InterPro" id="IPR043686">
    <property type="entry name" value="Uup"/>
</dbReference>
<dbReference type="SUPFAM" id="SSF52540">
    <property type="entry name" value="P-loop containing nucleoside triphosphate hydrolases"/>
    <property type="match status" value="2"/>
</dbReference>
<evidence type="ECO:0000256" key="9">
    <source>
        <dbReference type="HAMAP-Rule" id="MF_00848"/>
    </source>
</evidence>
<protein>
    <recommendedName>
        <fullName evidence="9">ATP-binding protein Uup</fullName>
        <ecNumber evidence="9">3.6.1.-</ecNumber>
    </recommendedName>
</protein>
<comment type="subcellular location">
    <subcellularLocation>
        <location evidence="9">Cytoplasm</location>
    </subcellularLocation>
    <text evidence="9">Associates with ribosomes.</text>
</comment>
<evidence type="ECO:0000256" key="7">
    <source>
        <dbReference type="ARBA" id="ARBA00023125"/>
    </source>
</evidence>
<comment type="function">
    <text evidence="9">Probably plays a role in ribosome assembly or function. May be involved in resolution of branched DNA intermediates that result from template switching in postreplication gaps. Binds DNA and has ATPase activity.</text>
</comment>
<keyword evidence="5 9" id="KW-0378">Hydrolase</keyword>
<dbReference type="RefSeq" id="WP_379723886.1">
    <property type="nucleotide sequence ID" value="NZ_JBHRYJ010000001.1"/>
</dbReference>
<evidence type="ECO:0000256" key="8">
    <source>
        <dbReference type="ARBA" id="ARBA00023204"/>
    </source>
</evidence>
<dbReference type="Gene3D" id="3.40.50.300">
    <property type="entry name" value="P-loop containing nucleotide triphosphate hydrolases"/>
    <property type="match status" value="2"/>
</dbReference>
<feature type="binding site" evidence="9">
    <location>
        <begin position="38"/>
        <end position="45"/>
    </location>
    <ligand>
        <name>ATP</name>
        <dbReference type="ChEBI" id="CHEBI:30616"/>
        <label>1</label>
    </ligand>
</feature>
<dbReference type="Gene3D" id="1.10.287.380">
    <property type="entry name" value="Valyl-tRNA synthetase, C-terminal domain"/>
    <property type="match status" value="1"/>
</dbReference>
<dbReference type="PROSITE" id="PS00211">
    <property type="entry name" value="ABC_TRANSPORTER_1"/>
    <property type="match status" value="1"/>
</dbReference>
<keyword evidence="13" id="KW-1185">Reference proteome</keyword>
<dbReference type="InterPro" id="IPR032524">
    <property type="entry name" value="ABC_tran_C"/>
</dbReference>
<dbReference type="Pfam" id="PF00005">
    <property type="entry name" value="ABC_tran"/>
    <property type="match status" value="2"/>
</dbReference>
<proteinExistence type="inferred from homology"/>
<feature type="region of interest" description="Disordered" evidence="10">
    <location>
        <begin position="497"/>
        <end position="527"/>
    </location>
</feature>
<feature type="compositionally biased region" description="Basic and acidic residues" evidence="10">
    <location>
        <begin position="497"/>
        <end position="517"/>
    </location>
</feature>
<dbReference type="InterPro" id="IPR051309">
    <property type="entry name" value="ABCF_ATPase"/>
</dbReference>
<evidence type="ECO:0000256" key="5">
    <source>
        <dbReference type="ARBA" id="ARBA00022801"/>
    </source>
</evidence>
<dbReference type="InterPro" id="IPR017871">
    <property type="entry name" value="ABC_transporter-like_CS"/>
</dbReference>
<dbReference type="PANTHER" id="PTHR42855">
    <property type="entry name" value="ABC TRANSPORTER ATP-BINDING SUBUNIT"/>
    <property type="match status" value="1"/>
</dbReference>
<evidence type="ECO:0000256" key="4">
    <source>
        <dbReference type="ARBA" id="ARBA00022763"/>
    </source>
</evidence>
<evidence type="ECO:0000259" key="11">
    <source>
        <dbReference type="PROSITE" id="PS50893"/>
    </source>
</evidence>
<keyword evidence="4 9" id="KW-0227">DNA damage</keyword>
<dbReference type="Pfam" id="PF16326">
    <property type="entry name" value="ABC_tran_CTD"/>
    <property type="match status" value="1"/>
</dbReference>
<gene>
    <name evidence="9" type="primary">uup</name>
    <name evidence="12" type="ORF">ACFOOQ_07560</name>
</gene>
<feature type="binding site" evidence="9">
    <location>
        <begin position="315"/>
        <end position="322"/>
    </location>
    <ligand>
        <name>ATP</name>
        <dbReference type="ChEBI" id="CHEBI:30616"/>
        <label>2</label>
    </ligand>
</feature>
<dbReference type="InterPro" id="IPR003439">
    <property type="entry name" value="ABC_transporter-like_ATP-bd"/>
</dbReference>
<feature type="domain" description="ABC transporter" evidence="11">
    <location>
        <begin position="6"/>
        <end position="216"/>
    </location>
</feature>
<comment type="catalytic activity">
    <reaction evidence="9">
        <text>ATP + H2O = ADP + phosphate + H(+)</text>
        <dbReference type="Rhea" id="RHEA:13065"/>
        <dbReference type="ChEBI" id="CHEBI:15377"/>
        <dbReference type="ChEBI" id="CHEBI:15378"/>
        <dbReference type="ChEBI" id="CHEBI:30616"/>
        <dbReference type="ChEBI" id="CHEBI:43474"/>
        <dbReference type="ChEBI" id="CHEBI:456216"/>
    </reaction>
</comment>
<dbReference type="CDD" id="cd03221">
    <property type="entry name" value="ABCF_EF-3"/>
    <property type="match status" value="2"/>
</dbReference>
<keyword evidence="8 9" id="KW-0234">DNA repair</keyword>
<keyword evidence="2 9" id="KW-0677">Repeat</keyword>
<keyword evidence="7 9" id="KW-0238">DNA-binding</keyword>
<organism evidence="12 13">
    <name type="scientific">Ferrovibrio xuzhouensis</name>
    <dbReference type="NCBI Taxonomy" id="1576914"/>
    <lineage>
        <taxon>Bacteria</taxon>
        <taxon>Pseudomonadati</taxon>
        <taxon>Pseudomonadota</taxon>
        <taxon>Alphaproteobacteria</taxon>
        <taxon>Rhodospirillales</taxon>
        <taxon>Rhodospirillaceae</taxon>
        <taxon>Ferrovibrio</taxon>
    </lineage>
</organism>
<evidence type="ECO:0000256" key="10">
    <source>
        <dbReference type="SAM" id="MobiDB-lite"/>
    </source>
</evidence>
<dbReference type="InterPro" id="IPR027417">
    <property type="entry name" value="P-loop_NTPase"/>
</dbReference>
<keyword evidence="1 9" id="KW-0963">Cytoplasm</keyword>
<keyword evidence="3 9" id="KW-0547">Nucleotide-binding</keyword>
<reference evidence="13" key="1">
    <citation type="journal article" date="2019" name="Int. J. Syst. Evol. Microbiol.">
        <title>The Global Catalogue of Microorganisms (GCM) 10K type strain sequencing project: providing services to taxonomists for standard genome sequencing and annotation.</title>
        <authorList>
            <consortium name="The Broad Institute Genomics Platform"/>
            <consortium name="The Broad Institute Genome Sequencing Center for Infectious Disease"/>
            <person name="Wu L."/>
            <person name="Ma J."/>
        </authorList>
    </citation>
    <scope>NUCLEOTIDE SEQUENCE [LARGE SCALE GENOMIC DNA]</scope>
    <source>
        <strain evidence="13">KCTC 42182</strain>
    </source>
</reference>
<dbReference type="InterPro" id="IPR037118">
    <property type="entry name" value="Val-tRNA_synth_C_sf"/>
</dbReference>
<dbReference type="EC" id="3.6.1.-" evidence="9"/>
<dbReference type="HAMAP" id="MF_00848">
    <property type="entry name" value="Uup"/>
    <property type="match status" value="1"/>
</dbReference>
<evidence type="ECO:0000256" key="1">
    <source>
        <dbReference type="ARBA" id="ARBA00022490"/>
    </source>
</evidence>
<dbReference type="GO" id="GO:0005524">
    <property type="term" value="F:ATP binding"/>
    <property type="evidence" value="ECO:0007669"/>
    <property type="project" value="UniProtKB-KW"/>
</dbReference>
<comment type="caution">
    <text evidence="12">The sequence shown here is derived from an EMBL/GenBank/DDBJ whole genome shotgun (WGS) entry which is preliminary data.</text>
</comment>
<evidence type="ECO:0000313" key="13">
    <source>
        <dbReference type="Proteomes" id="UP001595711"/>
    </source>
</evidence>
<evidence type="ECO:0000313" key="12">
    <source>
        <dbReference type="EMBL" id="MFC3675394.1"/>
    </source>
</evidence>
<dbReference type="EMBL" id="JBHRYJ010000001">
    <property type="protein sequence ID" value="MFC3675394.1"/>
    <property type="molecule type" value="Genomic_DNA"/>
</dbReference>
<sequence>MAPPLLILRDIHLTFGGTPLLDGAELSVNAGDRLCLVGRNGSGKSTLLKVAAGMVQADRGDRVVQSGVTMRYLPQEPDLSGFRDTLSYVLDGLGPGDDPHRARTLLEGLGLTGAEDPARLSGGEARRAALARALAPEPDILLLDEPTNHLDLPAIEWLESALKPLRSALVLISHDRRFLANLSRATVWLDRGSTRRLDQGFAAFEDWRDALLEQEETERHKLDRKIVAELDWVRHGVSGRRKRNMGRMRALQDLRKDRREQRKVAGNVTMTVSEAETSSKLIAEVKGVAKSYGDRLVLQDVSLKLLRGDRLGIIGPNGAGKTTLLNILTGQIKPDSGSVRLGENIALVTLDQKREALDPEMTLQYALAGGSDKVTINGQPRHVMSYMKDFLFPPEQARTPLRVLSGGERGRLMLARALAKPSNVLVLDEPTNDLDLETLDLLQEMLADYPGTVLLVSHDRDFIDRVCTSVLAFEGEGRWQLYAGGYSDMVAQRGRGVDDRGVTAREGDAAPAKKAEPKSAAGSAERKRKLGFKEKHALETLPKTIAGLQKQIAEYQAALADPQLFSRNPAKFQAATAGLEKAGAELATAEDQWLELEMLREALEG</sequence>
<dbReference type="Proteomes" id="UP001595711">
    <property type="component" value="Unassembled WGS sequence"/>
</dbReference>
<evidence type="ECO:0000256" key="3">
    <source>
        <dbReference type="ARBA" id="ARBA00022741"/>
    </source>
</evidence>
<evidence type="ECO:0000256" key="2">
    <source>
        <dbReference type="ARBA" id="ARBA00022737"/>
    </source>
</evidence>
<dbReference type="PROSITE" id="PS50893">
    <property type="entry name" value="ABC_TRANSPORTER_2"/>
    <property type="match status" value="2"/>
</dbReference>
<keyword evidence="6 9" id="KW-0067">ATP-binding</keyword>
<dbReference type="SMART" id="SM00382">
    <property type="entry name" value="AAA"/>
    <property type="match status" value="2"/>
</dbReference>
<name>A0ABV7VE22_9PROT</name>